<dbReference type="AlphaFoldDB" id="A0AAW2UA35"/>
<protein>
    <recommendedName>
        <fullName evidence="2">DUF4283 domain-containing protein</fullName>
    </recommendedName>
</protein>
<dbReference type="EMBL" id="JACGWJ010000006">
    <property type="protein sequence ID" value="KAL0413772.1"/>
    <property type="molecule type" value="Genomic_DNA"/>
</dbReference>
<dbReference type="InterPro" id="IPR025558">
    <property type="entry name" value="DUF4283"/>
</dbReference>
<dbReference type="PANTHER" id="PTHR31286:SF178">
    <property type="entry name" value="DUF4283 DOMAIN-CONTAINING PROTEIN"/>
    <property type="match status" value="1"/>
</dbReference>
<feature type="compositionally biased region" description="Polar residues" evidence="1">
    <location>
        <begin position="451"/>
        <end position="463"/>
    </location>
</feature>
<evidence type="ECO:0000259" key="2">
    <source>
        <dbReference type="Pfam" id="PF14111"/>
    </source>
</evidence>
<reference evidence="3" key="1">
    <citation type="submission" date="2020-06" db="EMBL/GenBank/DDBJ databases">
        <authorList>
            <person name="Li T."/>
            <person name="Hu X."/>
            <person name="Zhang T."/>
            <person name="Song X."/>
            <person name="Zhang H."/>
            <person name="Dai N."/>
            <person name="Sheng W."/>
            <person name="Hou X."/>
            <person name="Wei L."/>
        </authorList>
    </citation>
    <scope>NUCLEOTIDE SEQUENCE</scope>
    <source>
        <strain evidence="3">G02</strain>
        <tissue evidence="3">Leaf</tissue>
    </source>
</reference>
<gene>
    <name evidence="3" type="ORF">Sradi_1578900</name>
</gene>
<dbReference type="InterPro" id="IPR040256">
    <property type="entry name" value="At4g02000-like"/>
</dbReference>
<name>A0AAW2UA35_SESRA</name>
<reference evidence="3" key="2">
    <citation type="journal article" date="2024" name="Plant">
        <title>Genomic evolution and insights into agronomic trait innovations of Sesamum species.</title>
        <authorList>
            <person name="Miao H."/>
            <person name="Wang L."/>
            <person name="Qu L."/>
            <person name="Liu H."/>
            <person name="Sun Y."/>
            <person name="Le M."/>
            <person name="Wang Q."/>
            <person name="Wei S."/>
            <person name="Zheng Y."/>
            <person name="Lin W."/>
            <person name="Duan Y."/>
            <person name="Cao H."/>
            <person name="Xiong S."/>
            <person name="Wang X."/>
            <person name="Wei L."/>
            <person name="Li C."/>
            <person name="Ma Q."/>
            <person name="Ju M."/>
            <person name="Zhao R."/>
            <person name="Li G."/>
            <person name="Mu C."/>
            <person name="Tian Q."/>
            <person name="Mei H."/>
            <person name="Zhang T."/>
            <person name="Gao T."/>
            <person name="Zhang H."/>
        </authorList>
    </citation>
    <scope>NUCLEOTIDE SEQUENCE</scope>
    <source>
        <strain evidence="3">G02</strain>
    </source>
</reference>
<accession>A0AAW2UA35</accession>
<dbReference type="Pfam" id="PF14111">
    <property type="entry name" value="DUF4283"/>
    <property type="match status" value="1"/>
</dbReference>
<evidence type="ECO:0000313" key="3">
    <source>
        <dbReference type="EMBL" id="KAL0413772.1"/>
    </source>
</evidence>
<sequence>MDLNVERLGRSLVLTEDEGIGVDITSVELTENREIRGFLLVGRLLTPRAFRYDVLVSTLLAIIRPMRGMDVCLLADHKFLLRFNHETDRDRALRGCPWTFDRNLIILNKVTKEENPATVDLQWCPFYVHVHGLPIRLMTRVVAEMIGNRLGQFIEADQTHGSGASFRIRVSLDVRRPLLRVMSIRTTDGQRTISFTYERLPNLWLRSARSHFGDCPQGLEAEQVGEGMDLPYSAWLQESRSVWSVFKMESRNVGYLGTNMSNRGFSGPWGRSDVSRGSDVFGFGSKNSADQLGAKNIGKAQMPELRLVARDGDLDASVGEDDWIQRSGIRSPNDTEVGWCDVRGVGSGGTRGLLTISENAEQLNFIRTKNVDMEVKGQTGKSKAPGPVEEPPSIQSSIQENIARPTIIHSKPIPITFKAGEQSLLDPTQTQVQATHPPPPHLTSHCGKLPSISTSQFPPSSNENDTEDIHARQWDKFKGITERVRTSSTVSSPSSQNSQYEGGDHGVLISIPVSFTESSKGRGRSRGRGRRGKVTYQRKGPLKRKVQSEIKQPVAKFLALQAGTLNSAYIDNTDKNQGPTVEKTEVYMGNYAAAAAEQPRRAL</sequence>
<dbReference type="PANTHER" id="PTHR31286">
    <property type="entry name" value="GLYCINE-RICH CELL WALL STRUCTURAL PROTEIN 1.8-LIKE"/>
    <property type="match status" value="1"/>
</dbReference>
<feature type="region of interest" description="Disordered" evidence="1">
    <location>
        <begin position="484"/>
        <end position="535"/>
    </location>
</feature>
<feature type="domain" description="DUF4283" evidence="2">
    <location>
        <begin position="40"/>
        <end position="117"/>
    </location>
</feature>
<feature type="region of interest" description="Disordered" evidence="1">
    <location>
        <begin position="428"/>
        <end position="466"/>
    </location>
</feature>
<evidence type="ECO:0000256" key="1">
    <source>
        <dbReference type="SAM" id="MobiDB-lite"/>
    </source>
</evidence>
<feature type="compositionally biased region" description="Basic residues" evidence="1">
    <location>
        <begin position="521"/>
        <end position="533"/>
    </location>
</feature>
<comment type="caution">
    <text evidence="3">The sequence shown here is derived from an EMBL/GenBank/DDBJ whole genome shotgun (WGS) entry which is preliminary data.</text>
</comment>
<feature type="compositionally biased region" description="Low complexity" evidence="1">
    <location>
        <begin position="486"/>
        <end position="499"/>
    </location>
</feature>
<proteinExistence type="predicted"/>
<organism evidence="3">
    <name type="scientific">Sesamum radiatum</name>
    <name type="common">Black benniseed</name>
    <dbReference type="NCBI Taxonomy" id="300843"/>
    <lineage>
        <taxon>Eukaryota</taxon>
        <taxon>Viridiplantae</taxon>
        <taxon>Streptophyta</taxon>
        <taxon>Embryophyta</taxon>
        <taxon>Tracheophyta</taxon>
        <taxon>Spermatophyta</taxon>
        <taxon>Magnoliopsida</taxon>
        <taxon>eudicotyledons</taxon>
        <taxon>Gunneridae</taxon>
        <taxon>Pentapetalae</taxon>
        <taxon>asterids</taxon>
        <taxon>lamiids</taxon>
        <taxon>Lamiales</taxon>
        <taxon>Pedaliaceae</taxon>
        <taxon>Sesamum</taxon>
    </lineage>
</organism>